<organism evidence="1 2">
    <name type="scientific">Candidatus Eisenbergiella merdavium</name>
    <dbReference type="NCBI Taxonomy" id="2838551"/>
    <lineage>
        <taxon>Bacteria</taxon>
        <taxon>Bacillati</taxon>
        <taxon>Bacillota</taxon>
        <taxon>Clostridia</taxon>
        <taxon>Lachnospirales</taxon>
        <taxon>Lachnospiraceae</taxon>
        <taxon>Eisenbergiella</taxon>
    </lineage>
</organism>
<reference evidence="1" key="2">
    <citation type="submission" date="2021-04" db="EMBL/GenBank/DDBJ databases">
        <authorList>
            <person name="Gilroy R."/>
        </authorList>
    </citation>
    <scope>NUCLEOTIDE SEQUENCE</scope>
    <source>
        <strain evidence="1">USAMLcec2-132</strain>
    </source>
</reference>
<evidence type="ECO:0000313" key="2">
    <source>
        <dbReference type="Proteomes" id="UP000823891"/>
    </source>
</evidence>
<dbReference type="AlphaFoldDB" id="A0A9D2NHD0"/>
<dbReference type="EMBL" id="DWWS01000047">
    <property type="protein sequence ID" value="HJC24740.1"/>
    <property type="molecule type" value="Genomic_DNA"/>
</dbReference>
<accession>A0A9D2NHD0</accession>
<name>A0A9D2NHD0_9FIRM</name>
<gene>
    <name evidence="1" type="ORF">H9761_13715</name>
</gene>
<reference evidence="1" key="1">
    <citation type="journal article" date="2021" name="PeerJ">
        <title>Extensive microbial diversity within the chicken gut microbiome revealed by metagenomics and culture.</title>
        <authorList>
            <person name="Gilroy R."/>
            <person name="Ravi A."/>
            <person name="Getino M."/>
            <person name="Pursley I."/>
            <person name="Horton D.L."/>
            <person name="Alikhan N.F."/>
            <person name="Baker D."/>
            <person name="Gharbi K."/>
            <person name="Hall N."/>
            <person name="Watson M."/>
            <person name="Adriaenssens E.M."/>
            <person name="Foster-Nyarko E."/>
            <person name="Jarju S."/>
            <person name="Secka A."/>
            <person name="Antonio M."/>
            <person name="Oren A."/>
            <person name="Chaudhuri R.R."/>
            <person name="La Ragione R."/>
            <person name="Hildebrand F."/>
            <person name="Pallen M.J."/>
        </authorList>
    </citation>
    <scope>NUCLEOTIDE SEQUENCE</scope>
    <source>
        <strain evidence="1">USAMLcec2-132</strain>
    </source>
</reference>
<dbReference type="Proteomes" id="UP000823891">
    <property type="component" value="Unassembled WGS sequence"/>
</dbReference>
<proteinExistence type="predicted"/>
<dbReference type="Pfam" id="PF20374">
    <property type="entry name" value="DUF6669"/>
    <property type="match status" value="1"/>
</dbReference>
<dbReference type="InterPro" id="IPR046610">
    <property type="entry name" value="DUF6669"/>
</dbReference>
<sequence>MNMETIFKGTLQKNFLGNVIYQFQLPCPCRQLHISLVCRQQDQKSAAALHEKEAVAAFLTHCRRLPDKEEKEKLLSQMKTEIQLAAFLSGAFLGNIHRPGSVKEMHFSPDEERTCGCMDKKGPFHGLLKLVVNSFGVLEEELSYELKVICIPVGLDEETEDKKC</sequence>
<protein>
    <submittedName>
        <fullName evidence="1">Uncharacterized protein</fullName>
    </submittedName>
</protein>
<comment type="caution">
    <text evidence="1">The sequence shown here is derived from an EMBL/GenBank/DDBJ whole genome shotgun (WGS) entry which is preliminary data.</text>
</comment>
<evidence type="ECO:0000313" key="1">
    <source>
        <dbReference type="EMBL" id="HJC24740.1"/>
    </source>
</evidence>